<feature type="region of interest" description="Disordered" evidence="1">
    <location>
        <begin position="78"/>
        <end position="117"/>
    </location>
</feature>
<reference evidence="3" key="1">
    <citation type="submission" date="2016-06" db="EMBL/GenBank/DDBJ databases">
        <title>Complete genome sequence of Actinoalloteichus fjordicus DSM 46855 (=ADI127-17), type strain of the new species Actinoalloteichus fjordicus.</title>
        <authorList>
            <person name="Ruckert C."/>
            <person name="Nouioui I."/>
            <person name="Willmese J."/>
            <person name="van Wezel G."/>
            <person name="Klenk H.-P."/>
            <person name="Kalinowski J."/>
            <person name="Zotchev S.B."/>
        </authorList>
    </citation>
    <scope>NUCLEOTIDE SEQUENCE [LARGE SCALE GENOMIC DNA]</scope>
    <source>
        <strain evidence="3">ADI127-7</strain>
    </source>
</reference>
<evidence type="ECO:0000313" key="3">
    <source>
        <dbReference type="Proteomes" id="UP000185511"/>
    </source>
</evidence>
<gene>
    <name evidence="2" type="ORF">UA74_21365</name>
</gene>
<dbReference type="EMBL" id="CP016076">
    <property type="protein sequence ID" value="APU16298.1"/>
    <property type="molecule type" value="Genomic_DNA"/>
</dbReference>
<proteinExistence type="predicted"/>
<name>A0AAC9PTM1_9PSEU</name>
<feature type="region of interest" description="Disordered" evidence="1">
    <location>
        <begin position="194"/>
        <end position="238"/>
    </location>
</feature>
<organism evidence="2 3">
    <name type="scientific">Actinoalloteichus fjordicus</name>
    <dbReference type="NCBI Taxonomy" id="1612552"/>
    <lineage>
        <taxon>Bacteria</taxon>
        <taxon>Bacillati</taxon>
        <taxon>Actinomycetota</taxon>
        <taxon>Actinomycetes</taxon>
        <taxon>Pseudonocardiales</taxon>
        <taxon>Pseudonocardiaceae</taxon>
        <taxon>Actinoalloteichus</taxon>
    </lineage>
</organism>
<evidence type="ECO:0000313" key="2">
    <source>
        <dbReference type="EMBL" id="APU16298.1"/>
    </source>
</evidence>
<dbReference type="Proteomes" id="UP000185511">
    <property type="component" value="Chromosome"/>
</dbReference>
<dbReference type="KEGG" id="acad:UA74_21365"/>
<protein>
    <submittedName>
        <fullName evidence="2">Uncharacterized protein</fullName>
    </submittedName>
</protein>
<keyword evidence="3" id="KW-1185">Reference proteome</keyword>
<accession>A0AAC9PTM1</accession>
<sequence length="238" mass="25476">MRRPRRREHRLSERVLLGRAVSGCQFLQLPQEIASRVQPRQASAQRRGRSAGCDLALARGGEQRGTAEGRAVDAHGAVVADHPVGGDQRSSPTVGRRDHQQSGVHGVAEPGTHQERTVLGPDVGMQDQCDAILVHRQCCGQPVRQVRPGAEQGLIVPGRADHHEPLPGGQAQRLPISIASGQTGDHPVMCGISDHPSRCERRRTGSGQPIELLGMGQPDHRGDQPSAVHQLAPGQAGR</sequence>
<feature type="compositionally biased region" description="Low complexity" evidence="1">
    <location>
        <begin position="78"/>
        <end position="87"/>
    </location>
</feature>
<dbReference type="AlphaFoldDB" id="A0AAC9PTM1"/>
<evidence type="ECO:0000256" key="1">
    <source>
        <dbReference type="SAM" id="MobiDB-lite"/>
    </source>
</evidence>